<evidence type="ECO:0000313" key="3">
    <source>
        <dbReference type="EMBL" id="KAK5633733.1"/>
    </source>
</evidence>
<dbReference type="AlphaFoldDB" id="A0AAN7UPZ2"/>
<gene>
    <name evidence="3" type="ORF">RRF57_009447</name>
</gene>
<dbReference type="Proteomes" id="UP001305414">
    <property type="component" value="Unassembled WGS sequence"/>
</dbReference>
<evidence type="ECO:0000313" key="4">
    <source>
        <dbReference type="Proteomes" id="UP001305414"/>
    </source>
</evidence>
<evidence type="ECO:0000259" key="2">
    <source>
        <dbReference type="Pfam" id="PF20150"/>
    </source>
</evidence>
<keyword evidence="4" id="KW-1185">Reference proteome</keyword>
<organism evidence="3 4">
    <name type="scientific">Xylaria bambusicola</name>
    <dbReference type="NCBI Taxonomy" id="326684"/>
    <lineage>
        <taxon>Eukaryota</taxon>
        <taxon>Fungi</taxon>
        <taxon>Dikarya</taxon>
        <taxon>Ascomycota</taxon>
        <taxon>Pezizomycotina</taxon>
        <taxon>Sordariomycetes</taxon>
        <taxon>Xylariomycetidae</taxon>
        <taxon>Xylariales</taxon>
        <taxon>Xylariaceae</taxon>
        <taxon>Xylaria</taxon>
    </lineage>
</organism>
<accession>A0AAN7UPZ2</accession>
<sequence length="384" mass="42847">MTSSSPSPPTTTASAASSTANIIDIAGDDSDASSSSNSHTSEPTPQFPRFRYLPAELRHHIWRLAVPSPGINFFNVHCFPNDHANCNRSTSPPWLYLDLRRLDIEDDDDDVFSYDPSSWQARSTIRSVCREARIICAIPESKCANVVLTRPKRGLFVRAGDGQLRGTTPLRVDDNDGSESRVEPVVRRTVQVHVDDILCLAIQNCSFNLPHEEAPFLSEGDGDDALGAAVADEGWAYDPQLEPALPLSIPTTNICVSMARCCPPLLRSIATTLFELVHSHVPDDLMPDRFAGGYLLGHFYLMFDAFYQALGEREVFEVTAEPAVVWDRFGDAYLRILWRAGNPNLPDPPTTYRFVKIWPEKTNIRERYLRSAILRSSKRPARSS</sequence>
<comment type="caution">
    <text evidence="3">The sequence shown here is derived from an EMBL/GenBank/DDBJ whole genome shotgun (WGS) entry which is preliminary data.</text>
</comment>
<dbReference type="Pfam" id="PF20150">
    <property type="entry name" value="2EXR"/>
    <property type="match status" value="1"/>
</dbReference>
<protein>
    <recommendedName>
        <fullName evidence="2">2EXR domain-containing protein</fullName>
    </recommendedName>
</protein>
<feature type="compositionally biased region" description="Low complexity" evidence="1">
    <location>
        <begin position="1"/>
        <end position="25"/>
    </location>
</feature>
<reference evidence="3 4" key="1">
    <citation type="submission" date="2023-10" db="EMBL/GenBank/DDBJ databases">
        <title>Draft genome sequence of Xylaria bambusicola isolate GMP-LS, the root and basal stem rot pathogen of sugarcane in Indonesia.</title>
        <authorList>
            <person name="Selvaraj P."/>
            <person name="Muralishankar V."/>
            <person name="Muruganantham S."/>
            <person name="Sp S."/>
            <person name="Haryani S."/>
            <person name="Lau K.J.X."/>
            <person name="Naqvi N.I."/>
        </authorList>
    </citation>
    <scope>NUCLEOTIDE SEQUENCE [LARGE SCALE GENOMIC DNA]</scope>
    <source>
        <strain evidence="3">GMP-LS</strain>
    </source>
</reference>
<proteinExistence type="predicted"/>
<feature type="region of interest" description="Disordered" evidence="1">
    <location>
        <begin position="1"/>
        <end position="47"/>
    </location>
</feature>
<feature type="domain" description="2EXR" evidence="2">
    <location>
        <begin position="47"/>
        <end position="137"/>
    </location>
</feature>
<name>A0AAN7UPZ2_9PEZI</name>
<dbReference type="InterPro" id="IPR045518">
    <property type="entry name" value="2EXR"/>
</dbReference>
<evidence type="ECO:0000256" key="1">
    <source>
        <dbReference type="SAM" id="MobiDB-lite"/>
    </source>
</evidence>
<dbReference type="EMBL" id="JAWHQM010000035">
    <property type="protein sequence ID" value="KAK5633733.1"/>
    <property type="molecule type" value="Genomic_DNA"/>
</dbReference>